<evidence type="ECO:0000313" key="5">
    <source>
        <dbReference type="Proteomes" id="UP001558652"/>
    </source>
</evidence>
<dbReference type="InterPro" id="IPR007110">
    <property type="entry name" value="Ig-like_dom"/>
</dbReference>
<dbReference type="InterPro" id="IPR003599">
    <property type="entry name" value="Ig_sub"/>
</dbReference>
<accession>A0ABD0YIL4</accession>
<dbReference type="InterPro" id="IPR036179">
    <property type="entry name" value="Ig-like_dom_sf"/>
</dbReference>
<feature type="domain" description="Ig-like" evidence="3">
    <location>
        <begin position="268"/>
        <end position="344"/>
    </location>
</feature>
<feature type="region of interest" description="Disordered" evidence="2">
    <location>
        <begin position="722"/>
        <end position="866"/>
    </location>
</feature>
<keyword evidence="1" id="KW-0677">Repeat</keyword>
<feature type="compositionally biased region" description="Low complexity" evidence="2">
    <location>
        <begin position="839"/>
        <end position="850"/>
    </location>
</feature>
<feature type="compositionally biased region" description="Basic and acidic residues" evidence="2">
    <location>
        <begin position="2699"/>
        <end position="2740"/>
    </location>
</feature>
<evidence type="ECO:0000313" key="4">
    <source>
        <dbReference type="EMBL" id="KAL1131131.1"/>
    </source>
</evidence>
<keyword evidence="5" id="KW-1185">Reference proteome</keyword>
<dbReference type="InterPro" id="IPR050964">
    <property type="entry name" value="Striated_Muscle_Regulatory"/>
</dbReference>
<feature type="compositionally biased region" description="Basic and acidic residues" evidence="2">
    <location>
        <begin position="809"/>
        <end position="826"/>
    </location>
</feature>
<dbReference type="Gene3D" id="2.60.40.10">
    <property type="entry name" value="Immunoglobulins"/>
    <property type="match status" value="6"/>
</dbReference>
<feature type="compositionally biased region" description="Basic and acidic residues" evidence="2">
    <location>
        <begin position="1869"/>
        <end position="1907"/>
    </location>
</feature>
<dbReference type="InterPro" id="IPR013098">
    <property type="entry name" value="Ig_I-set"/>
</dbReference>
<sequence length="2913" mass="334918">VVWLKDGTIVEEGERFRLLKEANFFCVDVAPVTLEDTGRWSCLAKNIHGHATCSCNLSVLVPKAYKKPEFVEELKALLTSQGTVSLECKVVGVPTPTLKWFKDDREIRAGDVFALRADPDDPTSLGTYTCQAVNCMGRALSTSRVHVLAQENSPNLADSILPPGPVPQFSKELRNEKVKIGGSLKLDCRVQVPPWPKAINWYNKEGEVKEGGRYHIMEDGLGGYSLAIEPLHAADDGLWKCVATSNTGVKAYTTCQVQMAYPRNYRKPKFLESLKAILTEEGLVSFECKVVGYPTPNLTWFKDGQELKPGDVYQLTGTNSLGSYCCIAKNCMGDASSTAELTIEDIQSQLSEQERMQLFSGCHPPRFIQGLKSMEAKINEKLRFTIQVSVSPEPSVLWFRDDEQIEESNKFHIEKELLGIYHLNITKLEFCDQAEWKCVATNEYGQSVTSCFLKLNIPKHYKKPKFLENLRAVLSDEGAVNLECKVIGVPQPVLKWYKDGKELKPGDIHRIISGQDGTCCLGTYTCEAHNCMGTASSSASLLGFEGKVKKEKVEKTETKPPHIPLARNPSLSTIHEERTSQLHDTERSLTIDDRADEISFSFDGKEVSVSLYETPDLTEEEALQIVEMYADQISEHVSEHNIVDLPPMRFTKESSTSGNLMMEAVVIDVSQDYFSAAEDDLRTDADLEEFSVFEDPAGPSPDDEGVLDKLLERSLDPLAKVFGDDLDLPPVKPPRRKSDGNKANNKAGDKTPRKLAVRRKSSDSEKEDDSLKEFEKRKYLKSMQKVNNSKNKERKRTDSEMEDDSLYEFENRKSYPSERGPDEDAPKSPATKLAERPESGLSGSTGSDLGIAGESPRMADDEDKSGEFDTAEAFDRSDVSVLESLTQSLQEIEKGLARVEAQVLTESAQELLTAKSSISVIESLVLPISEIKRGLESVEQLRTNQSIMETVVQPLQDFNREIALIQQHTIMESESCRQEADKAATQRDNYTRSRTQEETLQCQAPALAIEDKGLSTSGQEKITPEKKTLLKSLSVELRELEENAIDDLSECHEKLMDFGKILREKIADETDLEIATILKSVGDYLGPLKRLTNVTSKCISVIVEDYEAMGLGSGVPSSALMESLTKPLEGLKNCLQILEEVTSCKAHKEIRGIGIPILYKLTAPMDELETTIKLVENLSAHTAMEFLSSPLKKLNKAIDSIDLKNVNRGFVENLIEGVEIIKDLDKSVEIMMNCINSIDRYMPQIEIPTGNITKLSTLIKPLEEFQRHLQSLEEAVSLKMRDPSSCDNIYQMALDINKPLELMRMELSILQHQIEADHFGEISLGRQVSHLSVAMFTLTGSLENVQSSISTFYESIKRKPPQEPVHLRYVLYSLRELTLPLNQLCSTVMKAEGAIIPGSLGVDPFVGLKAVNSTLRHLNECNKSIKSERVDCCGELAKYVSILCGYIDSTEKIPAFETVEQISHSPASLVKTLEEPVREISRSVAQMQHILLSEDEGRIKGEILAIAEPVRELKRNIAVICQQANATNHRELSSLSSPSQNCKTDVSPLLELKEAVDCLVRSQIIGQKRLLTSESLPELVAIANPVLKVRDHLSMIDEAQHSGSTLPELSDKYEEIATHINAIKKELTNIEKTDTLSANADKLIVLSIVQPLIDACKRIEIVMQENDMRGLESTENSTTPAYPSVSAAENAVETHKTAGQTSELYEESQNFTKDDACKKKFPKLEDIISIGPDLVKLEFKEIGVEFKDAIQIDSPPKDKVDKNDVYKAKDLKIASITNEDIKLDQLSSLLSKENQTKINIEIASKLNSTQEHVSVQHEISSTYIAPDNKANAGVTPVEELNTPFIYTHDVKTDQSEINKLDKNEIELGNDEKVTKQNENKEKETTLRGQNKEMKLDTLGKNEDEKISMSEAESVLEEGKHKSKGEEDKLERKIEEEKEREEKEAERLTKEGEENLKGEVLAKEQEEVETGGLKEEAKKLKKEYAEKERDDKEAERVRQEEEKLKKENEEKERQEKEVEKQMKQDKEALIKKKEEQEREAKELKEIKEKERKDREEKEAEQLRKEEEKKLKKEKKEALRKEKEAERLRKDGEEKLKKEREEKEAKRLKQEEEERLKKENEEKSKKENEEKVAANLRKEEETKIMMEKKEKLRKEKEASRIKEEEEKLKKKKEEEKKQQEADKLKKEKEERERKEKEAEEQKKKEEERLKNEKEEKERKEKEAERLRKEEEEERLKKEDEEKERKENEAKKQKKEEEKLKKENEEKEMKDKEAEVLRKEKEKKLKKEKKEKLRKEKEAERIKQEETEKVNRDKEEQEKKQKEADKLKQEEEERLKKENEEKEKKNKEAEEQKKKEEILRIEKAEKEKKDKEAEEQKKKEEERLRIEKEEKEKKDKEAEEQKKKEEDRLRIEKEEKESKEKEAERLRKEEEERLKKENEEKERKENEAKRHKKEEEEKLKKENEEKEAEELRKEKEKKLKKEKKEKLKKEKEAERKKKEEQEKLKKDKEEQEKKQKEADKLKQEEEERLKKENEEKEKKNKEAEEQKKKEEILRIEKAEKEKKDKEAEEQKKKEEERLRIEKEEKEKKDKEAEEQKKKEEDRLRIDKEENEKKDKDAEEQKKKEEERLRIEKEEKGAEKIKGGEEEIKKDREEKENEKQRKEGKNKSKKEKKENVCKEKETERQKEGEEKLKKEADENDYEGLVKNDEKLTKDESVMKEKDEILKNEKEEEENRKHKKDEKLKKGIGKVKSKKEVIGSEQSGNGSIDVSQNKCENNEAELENSAMLEADKDISSECSQVNFEYSATCQIQAINDENMAGEETKKIGSLNSRSVSDSFRNKLEIIESGPLHINENEAFGNMSFNTITREDRAKKNFSELYNNNILHTPLLSKKNEYICGLSSQNETRHLSKRPYEVL</sequence>
<feature type="compositionally biased region" description="Basic and acidic residues" evidence="2">
    <location>
        <begin position="1916"/>
        <end position="1964"/>
    </location>
</feature>
<evidence type="ECO:0000256" key="2">
    <source>
        <dbReference type="SAM" id="MobiDB-lite"/>
    </source>
</evidence>
<dbReference type="PANTHER" id="PTHR13817:SF171">
    <property type="entry name" value="STRETCHIN-MLCK, ISOFORM U"/>
    <property type="match status" value="1"/>
</dbReference>
<dbReference type="FunFam" id="2.60.40.10:FF:001894">
    <property type="entry name" value="Stretchin-Mlck, isoform V"/>
    <property type="match status" value="1"/>
</dbReference>
<gene>
    <name evidence="4" type="ORF">AAG570_012368</name>
</gene>
<evidence type="ECO:0000259" key="3">
    <source>
        <dbReference type="PROSITE" id="PS50835"/>
    </source>
</evidence>
<feature type="domain" description="Ig-like" evidence="3">
    <location>
        <begin position="68"/>
        <end position="141"/>
    </location>
</feature>
<name>A0ABD0YIL4_9HEMI</name>
<feature type="domain" description="Ig-like" evidence="3">
    <location>
        <begin position="464"/>
        <end position="542"/>
    </location>
</feature>
<protein>
    <recommendedName>
        <fullName evidence="3">Ig-like domain-containing protein</fullName>
    </recommendedName>
</protein>
<dbReference type="PROSITE" id="PS50835">
    <property type="entry name" value="IG_LIKE"/>
    <property type="match status" value="6"/>
</dbReference>
<dbReference type="InterPro" id="IPR013783">
    <property type="entry name" value="Ig-like_fold"/>
</dbReference>
<evidence type="ECO:0000256" key="1">
    <source>
        <dbReference type="ARBA" id="ARBA00022737"/>
    </source>
</evidence>
<organism evidence="4 5">
    <name type="scientific">Ranatra chinensis</name>
    <dbReference type="NCBI Taxonomy" id="642074"/>
    <lineage>
        <taxon>Eukaryota</taxon>
        <taxon>Metazoa</taxon>
        <taxon>Ecdysozoa</taxon>
        <taxon>Arthropoda</taxon>
        <taxon>Hexapoda</taxon>
        <taxon>Insecta</taxon>
        <taxon>Pterygota</taxon>
        <taxon>Neoptera</taxon>
        <taxon>Paraneoptera</taxon>
        <taxon>Hemiptera</taxon>
        <taxon>Heteroptera</taxon>
        <taxon>Panheteroptera</taxon>
        <taxon>Nepomorpha</taxon>
        <taxon>Nepidae</taxon>
        <taxon>Ranatrinae</taxon>
        <taxon>Ranatra</taxon>
    </lineage>
</organism>
<feature type="compositionally biased region" description="Basic and acidic residues" evidence="2">
    <location>
        <begin position="1971"/>
        <end position="2692"/>
    </location>
</feature>
<feature type="non-terminal residue" evidence="4">
    <location>
        <position position="1"/>
    </location>
</feature>
<feature type="domain" description="Ig-like" evidence="3">
    <location>
        <begin position="1"/>
        <end position="58"/>
    </location>
</feature>
<dbReference type="EMBL" id="JBFDAA010000007">
    <property type="protein sequence ID" value="KAL1131131.1"/>
    <property type="molecule type" value="Genomic_DNA"/>
</dbReference>
<reference evidence="4 5" key="1">
    <citation type="submission" date="2024-07" db="EMBL/GenBank/DDBJ databases">
        <title>Chromosome-level genome assembly of the water stick insect Ranatra chinensis (Heteroptera: Nepidae).</title>
        <authorList>
            <person name="Liu X."/>
        </authorList>
    </citation>
    <scope>NUCLEOTIDE SEQUENCE [LARGE SCALE GENOMIC DNA]</scope>
    <source>
        <strain evidence="4">Cailab_2021Rc</strain>
        <tissue evidence="4">Muscle</tissue>
    </source>
</reference>
<feature type="region of interest" description="Disordered" evidence="2">
    <location>
        <begin position="1869"/>
        <end position="2767"/>
    </location>
</feature>
<dbReference type="InterPro" id="IPR003598">
    <property type="entry name" value="Ig_sub2"/>
</dbReference>
<comment type="caution">
    <text evidence="4">The sequence shown here is derived from an EMBL/GenBank/DDBJ whole genome shotgun (WGS) entry which is preliminary data.</text>
</comment>
<dbReference type="SMART" id="SM00409">
    <property type="entry name" value="IG"/>
    <property type="match status" value="6"/>
</dbReference>
<feature type="domain" description="Ig-like" evidence="3">
    <location>
        <begin position="167"/>
        <end position="258"/>
    </location>
</feature>
<dbReference type="SUPFAM" id="SSF48726">
    <property type="entry name" value="Immunoglobulin"/>
    <property type="match status" value="6"/>
</dbReference>
<dbReference type="SMART" id="SM00408">
    <property type="entry name" value="IGc2"/>
    <property type="match status" value="5"/>
</dbReference>
<feature type="compositionally biased region" description="Polar residues" evidence="2">
    <location>
        <begin position="2757"/>
        <end position="2767"/>
    </location>
</feature>
<feature type="domain" description="Ig-like" evidence="3">
    <location>
        <begin position="365"/>
        <end position="449"/>
    </location>
</feature>
<dbReference type="Pfam" id="PF07679">
    <property type="entry name" value="I-set"/>
    <property type="match status" value="6"/>
</dbReference>
<dbReference type="Proteomes" id="UP001558652">
    <property type="component" value="Unassembled WGS sequence"/>
</dbReference>
<dbReference type="FunFam" id="2.60.40.10:FF:001307">
    <property type="entry name" value="Stretchin-Mlck, isoform V"/>
    <property type="match status" value="2"/>
</dbReference>
<proteinExistence type="predicted"/>
<feature type="compositionally biased region" description="Basic and acidic residues" evidence="2">
    <location>
        <begin position="760"/>
        <end position="777"/>
    </location>
</feature>
<dbReference type="PANTHER" id="PTHR13817">
    <property type="entry name" value="TITIN"/>
    <property type="match status" value="1"/>
</dbReference>